<evidence type="ECO:0000313" key="4">
    <source>
        <dbReference type="Proteomes" id="UP000664545"/>
    </source>
</evidence>
<comment type="caution">
    <text evidence="3">The sequence shown here is derived from an EMBL/GenBank/DDBJ whole genome shotgun (WGS) entry which is preliminary data.</text>
</comment>
<protein>
    <submittedName>
        <fullName evidence="3">DUF2318 domain-containing protein</fullName>
    </submittedName>
</protein>
<reference evidence="3" key="1">
    <citation type="submission" date="2021-02" db="EMBL/GenBank/DDBJ databases">
        <title>Abyssanaerobacter marinus gen.nov., sp., nov, anaerobic bacterium isolated from the Onnuri vent field of Indian Ocean and suggestion of Mogibacteriaceae fam. nov., and proposal of reclassification of ambiguous this family's genus member.</title>
        <authorList>
            <person name="Kim Y.J."/>
            <person name="Yang J.-A."/>
        </authorList>
    </citation>
    <scope>NUCLEOTIDE SEQUENCE</scope>
    <source>
        <strain evidence="3">DSM 2634</strain>
    </source>
</reference>
<accession>A0A939IH67</accession>
<feature type="transmembrane region" description="Helical" evidence="1">
    <location>
        <begin position="105"/>
        <end position="125"/>
    </location>
</feature>
<feature type="transmembrane region" description="Helical" evidence="1">
    <location>
        <begin position="175"/>
        <end position="203"/>
    </location>
</feature>
<sequence length="417" mass="46521">MLKYMILVVQNSLTTGILLAMLFGFVQLSGRPKQKPFLIGGLIVGMIAAFVLAVLKSTTILINREYFNIGILSAAILAEVLFYIFLWGGKSQNRWPVFHERAGSILSAVLITFLLLYCLPDIFLYPTDFLMSGESVFSTDFLFKTIGYLIGLLIVILSAVALYKVGTNLSCKPVCILLTIGLTVNMVNQFAAILQFLLGRRIIPMQKGLFEFIKMAINYNNSFLYSIMAVTSLLAILLWVKSKHPSEPFTNPAQHRKLRAASRRQRRWCAVVLTGYILAVLCLTVAKEYDEREIVLSPAEPMDIVGSEIMIPLENINDGHLHRFVYTTTNGTEVRFIIIKKNANSFGVGLDACDICGPTGYYERDDEVICKLCDVVMNKSTIGFKGGCNPVPLSYTLSGGKMVIQTQNLENEKSRFE</sequence>
<dbReference type="RefSeq" id="WP_206582075.1">
    <property type="nucleotide sequence ID" value="NZ_JAFJZZ010000002.1"/>
</dbReference>
<feature type="transmembrane region" description="Helical" evidence="1">
    <location>
        <begin position="223"/>
        <end position="240"/>
    </location>
</feature>
<keyword evidence="1" id="KW-1133">Transmembrane helix</keyword>
<keyword evidence="1" id="KW-0472">Membrane</keyword>
<feature type="transmembrane region" description="Helical" evidence="1">
    <location>
        <begin position="6"/>
        <end position="25"/>
    </location>
</feature>
<dbReference type="AlphaFoldDB" id="A0A939IH67"/>
<keyword evidence="1" id="KW-0812">Transmembrane</keyword>
<evidence type="ECO:0000259" key="2">
    <source>
        <dbReference type="Pfam" id="PF10080"/>
    </source>
</evidence>
<feature type="transmembrane region" description="Helical" evidence="1">
    <location>
        <begin position="67"/>
        <end position="85"/>
    </location>
</feature>
<organism evidence="3 4">
    <name type="scientific">Clostridium aminobutyricum</name>
    <dbReference type="NCBI Taxonomy" id="33953"/>
    <lineage>
        <taxon>Bacteria</taxon>
        <taxon>Bacillati</taxon>
        <taxon>Bacillota</taxon>
        <taxon>Clostridia</taxon>
        <taxon>Eubacteriales</taxon>
        <taxon>Clostridiaceae</taxon>
        <taxon>Clostridium</taxon>
    </lineage>
</organism>
<dbReference type="Pfam" id="PF10080">
    <property type="entry name" value="FtrD-like"/>
    <property type="match status" value="1"/>
</dbReference>
<gene>
    <name evidence="3" type="ORF">JYB65_07725</name>
</gene>
<dbReference type="EMBL" id="JAFJZZ010000002">
    <property type="protein sequence ID" value="MBN7773247.1"/>
    <property type="molecule type" value="Genomic_DNA"/>
</dbReference>
<evidence type="ECO:0000313" key="3">
    <source>
        <dbReference type="EMBL" id="MBN7773247.1"/>
    </source>
</evidence>
<feature type="transmembrane region" description="Helical" evidence="1">
    <location>
        <begin position="145"/>
        <end position="163"/>
    </location>
</feature>
<name>A0A939IH67_CLOAM</name>
<dbReference type="Proteomes" id="UP000664545">
    <property type="component" value="Unassembled WGS sequence"/>
</dbReference>
<dbReference type="InterPro" id="IPR018758">
    <property type="entry name" value="FtrD-like"/>
</dbReference>
<evidence type="ECO:0000256" key="1">
    <source>
        <dbReference type="SAM" id="Phobius"/>
    </source>
</evidence>
<feature type="domain" description="Membrane iron-sulfur containing protein FtrD-like" evidence="2">
    <location>
        <begin position="316"/>
        <end position="416"/>
    </location>
</feature>
<keyword evidence="4" id="KW-1185">Reference proteome</keyword>
<proteinExistence type="predicted"/>
<feature type="transmembrane region" description="Helical" evidence="1">
    <location>
        <begin position="37"/>
        <end position="55"/>
    </location>
</feature>